<evidence type="ECO:0000313" key="1">
    <source>
        <dbReference type="EMBL" id="KAG0149623.1"/>
    </source>
</evidence>
<sequence>MVYEEGGGNAIDDDVDVDNGSELSESELDVDLEGGWDGGLLSKEDIFFFWNHLKDVVLPTGIPRMPPNLGDAKAGSLTASQWHSLFAFSILLIIVELYVADEVEQLKNDTNRGRILLNMTNLLIDDVMNSSDPRTKKDPSKSRYRIKLDIREYEILLNFSQGRNNQIRDYRKMPHPPNALVLQPYAIPRSTWRISQKLLLSVMKPHNCVLYKHDGKTKYGIIRQIYEFENVKQKWQMVCLVSPINNLYPKDLESPSCFFRYIIFLLKCVVGKIDKDHVIVPTESIVCVAAYRLLPPDVFGIKDNGIILRPYDYNSQLDIV</sequence>
<dbReference type="Proteomes" id="UP000886653">
    <property type="component" value="Unassembled WGS sequence"/>
</dbReference>
<keyword evidence="2" id="KW-1185">Reference proteome</keyword>
<name>A0A9P6NP49_9BASI</name>
<comment type="caution">
    <text evidence="1">The sequence shown here is derived from an EMBL/GenBank/DDBJ whole genome shotgun (WGS) entry which is preliminary data.</text>
</comment>
<dbReference type="OrthoDB" id="3269001at2759"/>
<gene>
    <name evidence="1" type="ORF">CROQUDRAFT_39610</name>
</gene>
<dbReference type="EMBL" id="MU167226">
    <property type="protein sequence ID" value="KAG0149623.1"/>
    <property type="molecule type" value="Genomic_DNA"/>
</dbReference>
<dbReference type="AlphaFoldDB" id="A0A9P6NP49"/>
<accession>A0A9P6NP49</accession>
<proteinExistence type="predicted"/>
<organism evidence="1 2">
    <name type="scientific">Cronartium quercuum f. sp. fusiforme G11</name>
    <dbReference type="NCBI Taxonomy" id="708437"/>
    <lineage>
        <taxon>Eukaryota</taxon>
        <taxon>Fungi</taxon>
        <taxon>Dikarya</taxon>
        <taxon>Basidiomycota</taxon>
        <taxon>Pucciniomycotina</taxon>
        <taxon>Pucciniomycetes</taxon>
        <taxon>Pucciniales</taxon>
        <taxon>Coleosporiaceae</taxon>
        <taxon>Cronartium</taxon>
    </lineage>
</organism>
<reference evidence="1" key="1">
    <citation type="submission" date="2013-11" db="EMBL/GenBank/DDBJ databases">
        <title>Genome sequence of the fusiform rust pathogen reveals effectors for host alternation and coevolution with pine.</title>
        <authorList>
            <consortium name="DOE Joint Genome Institute"/>
            <person name="Smith K."/>
            <person name="Pendleton A."/>
            <person name="Kubisiak T."/>
            <person name="Anderson C."/>
            <person name="Salamov A."/>
            <person name="Aerts A."/>
            <person name="Riley R."/>
            <person name="Clum A."/>
            <person name="Lindquist E."/>
            <person name="Ence D."/>
            <person name="Campbell M."/>
            <person name="Kronenberg Z."/>
            <person name="Feau N."/>
            <person name="Dhillon B."/>
            <person name="Hamelin R."/>
            <person name="Burleigh J."/>
            <person name="Smith J."/>
            <person name="Yandell M."/>
            <person name="Nelson C."/>
            <person name="Grigoriev I."/>
            <person name="Davis J."/>
        </authorList>
    </citation>
    <scope>NUCLEOTIDE SEQUENCE</scope>
    <source>
        <strain evidence="1">G11</strain>
    </source>
</reference>
<evidence type="ECO:0000313" key="2">
    <source>
        <dbReference type="Proteomes" id="UP000886653"/>
    </source>
</evidence>
<protein>
    <submittedName>
        <fullName evidence="1">Uncharacterized protein</fullName>
    </submittedName>
</protein>